<feature type="transmembrane region" description="Helical" evidence="1">
    <location>
        <begin position="81"/>
        <end position="101"/>
    </location>
</feature>
<feature type="domain" description="LiaF transmembrane" evidence="2">
    <location>
        <begin position="10"/>
        <end position="106"/>
    </location>
</feature>
<evidence type="ECO:0000259" key="2">
    <source>
        <dbReference type="Pfam" id="PF22570"/>
    </source>
</evidence>
<dbReference type="PATRIC" id="fig|1423739.3.peg.577"/>
<comment type="caution">
    <text evidence="3">The sequence shown here is derived from an EMBL/GenBank/DDBJ whole genome shotgun (WGS) entry which is preliminary data.</text>
</comment>
<dbReference type="Proteomes" id="UP000052013">
    <property type="component" value="Unassembled WGS sequence"/>
</dbReference>
<keyword evidence="1" id="KW-0812">Transmembrane</keyword>
<dbReference type="InterPro" id="IPR054331">
    <property type="entry name" value="LiaF_TM"/>
</dbReference>
<organism evidence="3 4">
    <name type="scientific">Lentilactobacillus diolivorans DSM 14421</name>
    <dbReference type="NCBI Taxonomy" id="1423739"/>
    <lineage>
        <taxon>Bacteria</taxon>
        <taxon>Bacillati</taxon>
        <taxon>Bacillota</taxon>
        <taxon>Bacilli</taxon>
        <taxon>Lactobacillales</taxon>
        <taxon>Lactobacillaceae</taxon>
        <taxon>Lentilactobacillus</taxon>
    </lineage>
</organism>
<proteinExistence type="predicted"/>
<evidence type="ECO:0000256" key="1">
    <source>
        <dbReference type="SAM" id="Phobius"/>
    </source>
</evidence>
<dbReference type="AlphaFoldDB" id="A0A0R1S9J9"/>
<keyword evidence="1" id="KW-1133">Transmembrane helix</keyword>
<accession>A0A0R1S9J9</accession>
<dbReference type="STRING" id="1423739.FC85_GL000549"/>
<dbReference type="EMBL" id="AZEY01000077">
    <property type="protein sequence ID" value="KRL65054.1"/>
    <property type="molecule type" value="Genomic_DNA"/>
</dbReference>
<dbReference type="Pfam" id="PF22570">
    <property type="entry name" value="LiaF-TM"/>
    <property type="match status" value="1"/>
</dbReference>
<evidence type="ECO:0000313" key="4">
    <source>
        <dbReference type="Proteomes" id="UP000052013"/>
    </source>
</evidence>
<dbReference type="RefSeq" id="WP_057865023.1">
    <property type="nucleotide sequence ID" value="NZ_AZEY01000077.1"/>
</dbReference>
<name>A0A0R1S9J9_9LACO</name>
<reference evidence="3 4" key="1">
    <citation type="journal article" date="2015" name="Genome Announc.">
        <title>Expanding the biotechnology potential of lactobacilli through comparative genomics of 213 strains and associated genera.</title>
        <authorList>
            <person name="Sun Z."/>
            <person name="Harris H.M."/>
            <person name="McCann A."/>
            <person name="Guo C."/>
            <person name="Argimon S."/>
            <person name="Zhang W."/>
            <person name="Yang X."/>
            <person name="Jeffery I.B."/>
            <person name="Cooney J.C."/>
            <person name="Kagawa T.F."/>
            <person name="Liu W."/>
            <person name="Song Y."/>
            <person name="Salvetti E."/>
            <person name="Wrobel A."/>
            <person name="Rasinkangas P."/>
            <person name="Parkhill J."/>
            <person name="Rea M.C."/>
            <person name="O'Sullivan O."/>
            <person name="Ritari J."/>
            <person name="Douillard F.P."/>
            <person name="Paul Ross R."/>
            <person name="Yang R."/>
            <person name="Briner A.E."/>
            <person name="Felis G.E."/>
            <person name="de Vos W.M."/>
            <person name="Barrangou R."/>
            <person name="Klaenhammer T.R."/>
            <person name="Caufield P.W."/>
            <person name="Cui Y."/>
            <person name="Zhang H."/>
            <person name="O'Toole P.W."/>
        </authorList>
    </citation>
    <scope>NUCLEOTIDE SEQUENCE [LARGE SCALE GENOMIC DNA]</scope>
    <source>
        <strain evidence="3 4">DSM 14421</strain>
    </source>
</reference>
<feature type="transmembrane region" description="Helical" evidence="1">
    <location>
        <begin position="34"/>
        <end position="53"/>
    </location>
</feature>
<sequence length="257" mass="28776">MWRAGKRRFVVGFIFLLGAISILAAKMGWFSYHLSASTIIWTILLVIVLVSCVADFNIFGSVFSLAFLSMLYAGPLGITHLVPWTILLIALLISIGLSIILQPLTHKHYWHQFTKRYRGNWVSYNFTGGDKDEADEDEPDGKITDGDQSHPIVNMKMGSSVRYIHSDDFKQADIYASIGDLKVYFDDAKIQGDAATINLDANMADVELYVPKNWRIVNQIDPFMADIDVTNRSEGIDGPTVTLNGRAKMADVDVYFV</sequence>
<protein>
    <submittedName>
        <fullName evidence="3">Integral membrane protein</fullName>
    </submittedName>
</protein>
<feature type="transmembrane region" description="Helical" evidence="1">
    <location>
        <begin position="58"/>
        <end position="75"/>
    </location>
</feature>
<keyword evidence="1" id="KW-0472">Membrane</keyword>
<gene>
    <name evidence="3" type="ORF">FC85_GL000549</name>
</gene>
<evidence type="ECO:0000313" key="3">
    <source>
        <dbReference type="EMBL" id="KRL65054.1"/>
    </source>
</evidence>